<feature type="domain" description="Transmembrane protein TMEM132 fifth" evidence="14">
    <location>
        <begin position="525"/>
        <end position="660"/>
    </location>
</feature>
<feature type="region of interest" description="Disordered" evidence="6">
    <location>
        <begin position="799"/>
        <end position="858"/>
    </location>
</feature>
<dbReference type="Pfam" id="PF15705">
    <property type="entry name" value="TMEM132_N"/>
    <property type="match status" value="1"/>
</dbReference>
<evidence type="ECO:0000259" key="11">
    <source>
        <dbReference type="Pfam" id="PF16070"/>
    </source>
</evidence>
<feature type="domain" description="Transmembrane protein TMEM132 N-terminal" evidence="9">
    <location>
        <begin position="41"/>
        <end position="102"/>
    </location>
</feature>
<keyword evidence="17" id="KW-1185">Reference proteome</keyword>
<dbReference type="InterPro" id="IPR055423">
    <property type="entry name" value="Ig_TMEM132_5th"/>
</dbReference>
<reference evidence="16" key="1">
    <citation type="submission" date="2023-12" db="EMBL/GenBank/DDBJ databases">
        <authorList>
            <person name="Brown T."/>
        </authorList>
    </citation>
    <scope>NUCLEOTIDE SEQUENCE</scope>
</reference>
<dbReference type="InterPro" id="IPR031437">
    <property type="entry name" value="Ig_TMEM132_4th"/>
</dbReference>
<dbReference type="InterPro" id="IPR026307">
    <property type="entry name" value="TMEM132"/>
</dbReference>
<feature type="domain" description="Transmembrane protein TMEM132 sixth" evidence="15">
    <location>
        <begin position="662"/>
        <end position="776"/>
    </location>
</feature>
<keyword evidence="8" id="KW-0732">Signal</keyword>
<feature type="signal peptide" evidence="8">
    <location>
        <begin position="1"/>
        <end position="25"/>
    </location>
</feature>
<evidence type="ECO:0000256" key="8">
    <source>
        <dbReference type="SAM" id="SignalP"/>
    </source>
</evidence>
<evidence type="ECO:0000259" key="9">
    <source>
        <dbReference type="Pfam" id="PF15705"/>
    </source>
</evidence>
<keyword evidence="3 7" id="KW-0812">Transmembrane</keyword>
<dbReference type="EMBL" id="OY882876">
    <property type="protein sequence ID" value="CAK6439937.1"/>
    <property type="molecule type" value="Genomic_DNA"/>
</dbReference>
<comment type="subcellular location">
    <subcellularLocation>
        <location evidence="1">Membrane</location>
        <topology evidence="1">Single-pass type I membrane protein</topology>
    </subcellularLocation>
</comment>
<evidence type="ECO:0000313" key="17">
    <source>
        <dbReference type="Proteomes" id="UP001314169"/>
    </source>
</evidence>
<dbReference type="InterPro" id="IPR055422">
    <property type="entry name" value="Ig_TMEM132_2nd"/>
</dbReference>
<gene>
    <name evidence="16" type="ORF">MPIPNATIZW_LOCUS8243</name>
</gene>
<feature type="region of interest" description="Disordered" evidence="6">
    <location>
        <begin position="874"/>
        <end position="912"/>
    </location>
</feature>
<evidence type="ECO:0000256" key="5">
    <source>
        <dbReference type="ARBA" id="ARBA00023136"/>
    </source>
</evidence>
<evidence type="ECO:0000256" key="6">
    <source>
        <dbReference type="SAM" id="MobiDB-lite"/>
    </source>
</evidence>
<feature type="domain" description="Transmembrane protein TMEM132 C-terminal" evidence="10">
    <location>
        <begin position="890"/>
        <end position="976"/>
    </location>
</feature>
<dbReference type="Proteomes" id="UP001314169">
    <property type="component" value="Chromosome 19"/>
</dbReference>
<dbReference type="Pfam" id="PF16070">
    <property type="entry name" value="Ig_TMEM132_4th"/>
    <property type="match status" value="1"/>
</dbReference>
<dbReference type="InterPro" id="IPR031436">
    <property type="entry name" value="TMEM132_C"/>
</dbReference>
<name>A0ABN9ZNT4_PIPNA</name>
<dbReference type="InterPro" id="IPR055421">
    <property type="entry name" value="TMEM132_3rd"/>
</dbReference>
<organism evidence="16 17">
    <name type="scientific">Pipistrellus nathusii</name>
    <name type="common">Nathusius' pipistrelle</name>
    <dbReference type="NCBI Taxonomy" id="59473"/>
    <lineage>
        <taxon>Eukaryota</taxon>
        <taxon>Metazoa</taxon>
        <taxon>Chordata</taxon>
        <taxon>Craniata</taxon>
        <taxon>Vertebrata</taxon>
        <taxon>Euteleostomi</taxon>
        <taxon>Mammalia</taxon>
        <taxon>Eutheria</taxon>
        <taxon>Laurasiatheria</taxon>
        <taxon>Chiroptera</taxon>
        <taxon>Yangochiroptera</taxon>
        <taxon>Vespertilionidae</taxon>
        <taxon>Pipistrellus</taxon>
    </lineage>
</organism>
<keyword evidence="4 7" id="KW-1133">Transmembrane helix</keyword>
<feature type="compositionally biased region" description="Gly residues" evidence="6">
    <location>
        <begin position="1018"/>
        <end position="1029"/>
    </location>
</feature>
<evidence type="ECO:0000259" key="13">
    <source>
        <dbReference type="Pfam" id="PF23481"/>
    </source>
</evidence>
<evidence type="ECO:0000259" key="14">
    <source>
        <dbReference type="Pfam" id="PF23486"/>
    </source>
</evidence>
<accession>A0ABN9ZNT4</accession>
<feature type="region of interest" description="Disordered" evidence="6">
    <location>
        <begin position="544"/>
        <end position="563"/>
    </location>
</feature>
<comment type="similarity">
    <text evidence="2">Belongs to the TMEM132 family.</text>
</comment>
<proteinExistence type="inferred from homology"/>
<dbReference type="Pfam" id="PF23486">
    <property type="entry name" value="Ig_TMEM132_5th"/>
    <property type="match status" value="1"/>
</dbReference>
<evidence type="ECO:0008006" key="18">
    <source>
        <dbReference type="Google" id="ProtNLM"/>
    </source>
</evidence>
<dbReference type="Pfam" id="PF15706">
    <property type="entry name" value="TMEM132_C"/>
    <property type="match status" value="1"/>
</dbReference>
<evidence type="ECO:0000313" key="16">
    <source>
        <dbReference type="EMBL" id="CAK6439937.1"/>
    </source>
</evidence>
<dbReference type="Pfam" id="PF23481">
    <property type="entry name" value="Ig_TMEM132_2nd"/>
    <property type="match status" value="1"/>
</dbReference>
<evidence type="ECO:0000256" key="1">
    <source>
        <dbReference type="ARBA" id="ARBA00004479"/>
    </source>
</evidence>
<evidence type="ECO:0000256" key="2">
    <source>
        <dbReference type="ARBA" id="ARBA00006166"/>
    </source>
</evidence>
<protein>
    <recommendedName>
        <fullName evidence="18">Transmembrane protein 132D</fullName>
    </recommendedName>
</protein>
<feature type="compositionally biased region" description="Polar residues" evidence="6">
    <location>
        <begin position="881"/>
        <end position="893"/>
    </location>
</feature>
<evidence type="ECO:0000259" key="12">
    <source>
        <dbReference type="Pfam" id="PF23039"/>
    </source>
</evidence>
<feature type="chain" id="PRO_5045121403" description="Transmembrane protein 132D" evidence="8">
    <location>
        <begin position="26"/>
        <end position="1103"/>
    </location>
</feature>
<dbReference type="Pfam" id="PF23039">
    <property type="entry name" value="TMEM132_3rd"/>
    <property type="match status" value="1"/>
</dbReference>
<feature type="region of interest" description="Disordered" evidence="6">
    <location>
        <begin position="1012"/>
        <end position="1075"/>
    </location>
</feature>
<evidence type="ECO:0000259" key="15">
    <source>
        <dbReference type="Pfam" id="PF23487"/>
    </source>
</evidence>
<evidence type="ECO:0000256" key="3">
    <source>
        <dbReference type="ARBA" id="ARBA00022692"/>
    </source>
</evidence>
<feature type="transmembrane region" description="Helical" evidence="7">
    <location>
        <begin position="922"/>
        <end position="947"/>
    </location>
</feature>
<sequence length="1103" mass="116049">MRPPRRPPALLGLAALLATVTGARGLADGAPRSSPPAFLPVSLRVDAAAAFLLRQAHQDEMRNASLRARAEAFLVLRARRPPTLRARYGPFSARRPVPRDLLQPGRPGPPGPPLGWRLRAHVLRDQLDPGRPVAQVLFQVLGRDWAEPEPSDPEPLPCLRAFAFLETREVRAGCRPRGALALCVAELRLPPGWFGVPAAVPGRRRPAGPEGGSPVELYYTVHAAGAGPGGRGDCVRAEPGARAGGAGRVDVDEADEAGPPLRRIGRVFLLPAPRRPPLRALRLDDHVVVHYPPRSARPGEVLTFPVSVSANCTQDRFTLRAKAKPGVRIAAVRASSPAAWEVQASADRAGKVAPAVVVCRRKAPGPAHGAAGATQEVMQVDVEIEAPGDPPATQLVTWQVEYPGDVVSDLGVSKIYVSHQDLVGIVPLATEAEILNTAGLTGRAVAVPVKVVSVEQDGTVTLLPRAVECRSSDEGVVKVSDRCDQVFVNGREMKGQVDAVVTFAYQHLSAPLHLTVWAPRLPLHIEVSDPELNQIKGWRVPVVPNSRPARDSEEEEEEERRGRGCALQYQHAMVRVLTQFVAEPAEPGGPLAHLLGSDWQVDVTELVREFMQVEEPRIARLQGGQVLVGQELGMTTLQVLSPLSDAILAEKTISVLDEKVAVTDLGVQVVAGLALSLQLSPGSNRAILATATAQELLQRPHQEAALSCWLQFSDGAVSPLDIYAAGDFALTATSADSRVVSIRQDAGAQWPVVVAESEGQGALVRVELSVSESCQRATRRGVLAAGTAAVRVNFGQTDAVRPNASRGGHTGAGVPLDNHGQADRGLRGPPQEPDGPGGQAPGSASASVGPAGGRGPATTERWALRRDQGWEGLSEGLGSLQTAPTHLSGSPAQAQPPGSHGDTNTDASDPAQASKGLGDLEIGMYALLAAFCLAILVFLANCAAFALKFRRRKQLPLEEQEGLSHAHDWVGLGPGAELLDSRLPFAPDAPLVSTADRGLDAEESRLLLSTLDSANGPLRGGPGPAGGTHGGDDGESGPPASPTSKRRRVTFATFSSVASPEDRGPAGAPGTGGEEGAAWVCRALDAAERDAGGRVDGILWEDA</sequence>
<evidence type="ECO:0000256" key="7">
    <source>
        <dbReference type="SAM" id="Phobius"/>
    </source>
</evidence>
<dbReference type="PANTHER" id="PTHR13388:SF2">
    <property type="entry name" value="TRANSMEMBRANE PROTEIN 132D"/>
    <property type="match status" value="1"/>
</dbReference>
<evidence type="ECO:0000259" key="10">
    <source>
        <dbReference type="Pfam" id="PF15706"/>
    </source>
</evidence>
<dbReference type="InterPro" id="IPR031435">
    <property type="entry name" value="TMEM132_N"/>
</dbReference>
<dbReference type="Pfam" id="PF23487">
    <property type="entry name" value="Ig_TMEM132_6th"/>
    <property type="match status" value="1"/>
</dbReference>
<dbReference type="PANTHER" id="PTHR13388">
    <property type="entry name" value="DETONATOR, ISOFORM E"/>
    <property type="match status" value="1"/>
</dbReference>
<feature type="domain" description="Transmembrane protein family 132 fourth" evidence="11">
    <location>
        <begin position="424"/>
        <end position="521"/>
    </location>
</feature>
<keyword evidence="5 7" id="KW-0472">Membrane</keyword>
<evidence type="ECO:0000256" key="4">
    <source>
        <dbReference type="ARBA" id="ARBA00022989"/>
    </source>
</evidence>
<feature type="domain" description="Transmembrane protein TMEM132 cohesin-like" evidence="12">
    <location>
        <begin position="278"/>
        <end position="422"/>
    </location>
</feature>
<feature type="domain" description="Transmembrane protein TMEM132 second Ig-like" evidence="13">
    <location>
        <begin position="117"/>
        <end position="263"/>
    </location>
</feature>
<dbReference type="InterPro" id="IPR055424">
    <property type="entry name" value="Ig_TMEM132_6th"/>
</dbReference>